<proteinExistence type="predicted"/>
<organism evidence="2 3">
    <name type="scientific">Leptospira ilyithenensis</name>
    <dbReference type="NCBI Taxonomy" id="2484901"/>
    <lineage>
        <taxon>Bacteria</taxon>
        <taxon>Pseudomonadati</taxon>
        <taxon>Spirochaetota</taxon>
        <taxon>Spirochaetia</taxon>
        <taxon>Leptospirales</taxon>
        <taxon>Leptospiraceae</taxon>
        <taxon>Leptospira</taxon>
    </lineage>
</organism>
<protein>
    <submittedName>
        <fullName evidence="2">DUF2721 domain-containing protein</fullName>
    </submittedName>
</protein>
<dbReference type="AlphaFoldDB" id="A0A4R9LVR9"/>
<evidence type="ECO:0000313" key="2">
    <source>
        <dbReference type="EMBL" id="TGN16802.1"/>
    </source>
</evidence>
<dbReference type="EMBL" id="RQHV01000001">
    <property type="protein sequence ID" value="TGN16802.1"/>
    <property type="molecule type" value="Genomic_DNA"/>
</dbReference>
<feature type="transmembrane region" description="Helical" evidence="1">
    <location>
        <begin position="12"/>
        <end position="33"/>
    </location>
</feature>
<gene>
    <name evidence="2" type="ORF">EHS11_00345</name>
</gene>
<dbReference type="RefSeq" id="WP_135762430.1">
    <property type="nucleotide sequence ID" value="NZ_RQHV01000001.1"/>
</dbReference>
<feature type="transmembrane region" description="Helical" evidence="1">
    <location>
        <begin position="62"/>
        <end position="84"/>
    </location>
</feature>
<dbReference type="InterPro" id="IPR021279">
    <property type="entry name" value="DUF2721"/>
</dbReference>
<evidence type="ECO:0000256" key="1">
    <source>
        <dbReference type="SAM" id="Phobius"/>
    </source>
</evidence>
<keyword evidence="1" id="KW-0812">Transmembrane</keyword>
<comment type="caution">
    <text evidence="2">The sequence shown here is derived from an EMBL/GenBank/DDBJ whole genome shotgun (WGS) entry which is preliminary data.</text>
</comment>
<keyword evidence="3" id="KW-1185">Reference proteome</keyword>
<reference evidence="2" key="1">
    <citation type="journal article" date="2019" name="PLoS Negl. Trop. Dis.">
        <title>Revisiting the worldwide diversity of Leptospira species in the environment.</title>
        <authorList>
            <person name="Vincent A.T."/>
            <person name="Schiettekatte O."/>
            <person name="Bourhy P."/>
            <person name="Veyrier F.J."/>
            <person name="Picardeau M."/>
        </authorList>
    </citation>
    <scope>NUCLEOTIDE SEQUENCE [LARGE SCALE GENOMIC DNA]</scope>
    <source>
        <strain evidence="2">201400974</strain>
    </source>
</reference>
<evidence type="ECO:0000313" key="3">
    <source>
        <dbReference type="Proteomes" id="UP000298264"/>
    </source>
</evidence>
<dbReference type="OrthoDB" id="9813525at2"/>
<accession>A0A4R9LVR9</accession>
<keyword evidence="1" id="KW-0472">Membrane</keyword>
<dbReference type="Proteomes" id="UP000298264">
    <property type="component" value="Unassembled WGS sequence"/>
</dbReference>
<dbReference type="Pfam" id="PF11026">
    <property type="entry name" value="DUF2721"/>
    <property type="match status" value="1"/>
</dbReference>
<sequence length="144" mass="16543">MEPLSFNTPGLLFPAISLLMLAYTNRFLGLTSVSRSLLEKYKESKEEVLIRQIMNLRFRISLIRYTQSLGILSLIFCLTSLGFINAYNLFAWILFALALLLMIISLLFSFFEIHLSIRALDMEINAAMDKDTFSKKTDRSESNN</sequence>
<feature type="transmembrane region" description="Helical" evidence="1">
    <location>
        <begin position="90"/>
        <end position="111"/>
    </location>
</feature>
<keyword evidence="1" id="KW-1133">Transmembrane helix</keyword>
<name>A0A4R9LVR9_9LEPT</name>